<dbReference type="Proteomes" id="UP001241377">
    <property type="component" value="Unassembled WGS sequence"/>
</dbReference>
<proteinExistence type="predicted"/>
<protein>
    <submittedName>
        <fullName evidence="1">Uncharacterized protein</fullName>
    </submittedName>
</protein>
<keyword evidence="2" id="KW-1185">Reference proteome</keyword>
<sequence>MTINAEPWWKTATVYQIWPASYKDSNGDGFGDLQGIISELDYVKSLGVDVIWLSPMYDSPQDDMGYDISNYNAIYPKYGTMKDMDQLIDQVHSRGMKLVLDLVVNHTSSEHEWFKESRSSKDNPKRNWYIWKPPKYDEQGNRQPPNNWKSCFSGSAWEWDEHTQEYYLRLFAATQPDLNWECEETREAIYEYAMKFWYEKGVDGFRIDVAALYSKVQTFEDAPIVDHTQKWQPFGSLCLNGPRIHEFHKEMYKKVTSHYDVMTVGEVGHCSREEALKYVSASANEMNSIFLFDLVEVGVKGLGRYDFAGWNLDDMRKAVKNMSGFAEGTDAWATAFSENHDQPRSVSRFGTDKNPKGHNKSAKLLAQMLSSLSGTLYIYQGQEIGMTNLPRSWPISEYKDIETLNYYEDFKQRIGDDKEKLEKLMDVVQIMARDHARSPVQWDNSKHGGFTTGEPWMRVNDNYPEINVASQVNDPSSVFSFWQKCLKVRKSHSETLIFGDLKIVDNGHEKLFIFTKENGNKKALVVLNFSEETVPYVAEEGYNLVLTNFDENSDSHLAPYEARTYIK</sequence>
<accession>A0ACC2VWJ5</accession>
<gene>
    <name evidence="1" type="ORF">QFC19_004426</name>
</gene>
<evidence type="ECO:0000313" key="2">
    <source>
        <dbReference type="Proteomes" id="UP001241377"/>
    </source>
</evidence>
<dbReference type="EMBL" id="JASBWR010000046">
    <property type="protein sequence ID" value="KAJ9103475.1"/>
    <property type="molecule type" value="Genomic_DNA"/>
</dbReference>
<evidence type="ECO:0000313" key="1">
    <source>
        <dbReference type="EMBL" id="KAJ9103475.1"/>
    </source>
</evidence>
<organism evidence="1 2">
    <name type="scientific">Naganishia cerealis</name>
    <dbReference type="NCBI Taxonomy" id="610337"/>
    <lineage>
        <taxon>Eukaryota</taxon>
        <taxon>Fungi</taxon>
        <taxon>Dikarya</taxon>
        <taxon>Basidiomycota</taxon>
        <taxon>Agaricomycotina</taxon>
        <taxon>Tremellomycetes</taxon>
        <taxon>Filobasidiales</taxon>
        <taxon>Filobasidiaceae</taxon>
        <taxon>Naganishia</taxon>
    </lineage>
</organism>
<name>A0ACC2VWJ5_9TREE</name>
<comment type="caution">
    <text evidence="1">The sequence shown here is derived from an EMBL/GenBank/DDBJ whole genome shotgun (WGS) entry which is preliminary data.</text>
</comment>
<reference evidence="1" key="1">
    <citation type="submission" date="2023-04" db="EMBL/GenBank/DDBJ databases">
        <title>Draft Genome sequencing of Naganishia species isolated from polar environments using Oxford Nanopore Technology.</title>
        <authorList>
            <person name="Leo P."/>
            <person name="Venkateswaran K."/>
        </authorList>
    </citation>
    <scope>NUCLEOTIDE SEQUENCE</scope>
    <source>
        <strain evidence="1">MNA-CCFEE 5261</strain>
    </source>
</reference>